<sequence length="82" mass="9108">MAALPDVPGCYGEDAKSWRAGCGLADTAYEVLLNQDFLLQQQSQYYYQGLSEPATLYLPFDLRMGCLLTSQPTTATRLPLRT</sequence>
<name>A0ABP8J635_9BACT</name>
<dbReference type="Proteomes" id="UP001500454">
    <property type="component" value="Unassembled WGS sequence"/>
</dbReference>
<reference evidence="2" key="1">
    <citation type="journal article" date="2019" name="Int. J. Syst. Evol. Microbiol.">
        <title>The Global Catalogue of Microorganisms (GCM) 10K type strain sequencing project: providing services to taxonomists for standard genome sequencing and annotation.</title>
        <authorList>
            <consortium name="The Broad Institute Genomics Platform"/>
            <consortium name="The Broad Institute Genome Sequencing Center for Infectious Disease"/>
            <person name="Wu L."/>
            <person name="Ma J."/>
        </authorList>
    </citation>
    <scope>NUCLEOTIDE SEQUENCE [LARGE SCALE GENOMIC DNA]</scope>
    <source>
        <strain evidence="2">JCM 17924</strain>
    </source>
</reference>
<evidence type="ECO:0000313" key="1">
    <source>
        <dbReference type="EMBL" id="GAA4385728.1"/>
    </source>
</evidence>
<dbReference type="EMBL" id="BAABHA010000010">
    <property type="protein sequence ID" value="GAA4385728.1"/>
    <property type="molecule type" value="Genomic_DNA"/>
</dbReference>
<gene>
    <name evidence="1" type="ORF">GCM10023186_29420</name>
</gene>
<protein>
    <submittedName>
        <fullName evidence="1">Uncharacterized protein</fullName>
    </submittedName>
</protein>
<keyword evidence="2" id="KW-1185">Reference proteome</keyword>
<organism evidence="1 2">
    <name type="scientific">Hymenobacter koreensis</name>
    <dbReference type="NCBI Taxonomy" id="1084523"/>
    <lineage>
        <taxon>Bacteria</taxon>
        <taxon>Pseudomonadati</taxon>
        <taxon>Bacteroidota</taxon>
        <taxon>Cytophagia</taxon>
        <taxon>Cytophagales</taxon>
        <taxon>Hymenobacteraceae</taxon>
        <taxon>Hymenobacter</taxon>
    </lineage>
</organism>
<proteinExistence type="predicted"/>
<accession>A0ABP8J635</accession>
<comment type="caution">
    <text evidence="1">The sequence shown here is derived from an EMBL/GenBank/DDBJ whole genome shotgun (WGS) entry which is preliminary data.</text>
</comment>
<evidence type="ECO:0000313" key="2">
    <source>
        <dbReference type="Proteomes" id="UP001500454"/>
    </source>
</evidence>